<dbReference type="InterPro" id="IPR023227">
    <property type="entry name" value="SAM_OH_AdoTrfase_C_sf"/>
</dbReference>
<feature type="domain" description="S-adenosyl-l-methionine hydroxide adenosyltransferase C-terminal" evidence="4">
    <location>
        <begin position="170"/>
        <end position="269"/>
    </location>
</feature>
<dbReference type="GO" id="GO:0016787">
    <property type="term" value="F:hydrolase activity"/>
    <property type="evidence" value="ECO:0007669"/>
    <property type="project" value="UniProtKB-KW"/>
</dbReference>
<sequence>MPIITLTTDFGNKDPFVASVKGRIYKELEEVVIVDISHEVEPFDIGEGAFIVKNSYKDFPEGTIHIVGVDDIITPQKKPIAAFIDDHYFIASDNGILSLISAEITPHEIVEINIPQLQVDSIFPTRDVFVPIACHLARGGKLSVVGNRMKQFNELYRLKAVVKDDKTIIGTVIYIDNYGNAITNISQKFFDKIGKMRNFVVRYRNNEFTTIYKNYREIVKDFDKEMDDMGKGMAIFGSSGFLEISMYKGNPNTSGAASSLYGLKKGTEIYVEFS</sequence>
<dbReference type="Gene3D" id="2.40.30.90">
    <property type="entry name" value="Bacterial fluorinating enzyme like"/>
    <property type="match status" value="1"/>
</dbReference>
<keyword evidence="1" id="KW-0949">S-adenosyl-L-methionine</keyword>
<dbReference type="PANTHER" id="PTHR35092:SF1">
    <property type="entry name" value="CHLORINASE MJ1651"/>
    <property type="match status" value="1"/>
</dbReference>
<dbReference type="InterPro" id="IPR023228">
    <property type="entry name" value="SAM_OH_AdoTrfase_N_sf"/>
</dbReference>
<evidence type="ECO:0000313" key="6">
    <source>
        <dbReference type="Proteomes" id="UP001549146"/>
    </source>
</evidence>
<accession>A0ABV2LUA7</accession>
<comment type="caution">
    <text evidence="5">The sequence shown here is derived from an EMBL/GenBank/DDBJ whole genome shotgun (WGS) entry which is preliminary data.</text>
</comment>
<reference evidence="5 6" key="1">
    <citation type="submission" date="2024-06" db="EMBL/GenBank/DDBJ databases">
        <title>Genomic Encyclopedia of Type Strains, Phase IV (KMG-IV): sequencing the most valuable type-strain genomes for metagenomic binning, comparative biology and taxonomic classification.</title>
        <authorList>
            <person name="Goeker M."/>
        </authorList>
    </citation>
    <scope>NUCLEOTIDE SEQUENCE [LARGE SCALE GENOMIC DNA]</scope>
    <source>
        <strain evidence="5 6">DSM 29388</strain>
    </source>
</reference>
<dbReference type="Proteomes" id="UP001549146">
    <property type="component" value="Unassembled WGS sequence"/>
</dbReference>
<evidence type="ECO:0000256" key="1">
    <source>
        <dbReference type="ARBA" id="ARBA00022691"/>
    </source>
</evidence>
<organism evidence="5 6">
    <name type="scientific">Moheibacter stercoris</name>
    <dbReference type="NCBI Taxonomy" id="1628251"/>
    <lineage>
        <taxon>Bacteria</taxon>
        <taxon>Pseudomonadati</taxon>
        <taxon>Bacteroidota</taxon>
        <taxon>Flavobacteriia</taxon>
        <taxon>Flavobacteriales</taxon>
        <taxon>Weeksellaceae</taxon>
        <taxon>Moheibacter</taxon>
    </lineage>
</organism>
<gene>
    <name evidence="5" type="ORF">ABID46_001734</name>
</gene>
<dbReference type="RefSeq" id="WP_354509082.1">
    <property type="nucleotide sequence ID" value="NZ_JBEPMO010000009.1"/>
</dbReference>
<dbReference type="InterPro" id="IPR046470">
    <property type="entry name" value="SAM_HAT_C"/>
</dbReference>
<dbReference type="PIRSF" id="PIRSF006779">
    <property type="entry name" value="UCP006779"/>
    <property type="match status" value="1"/>
</dbReference>
<evidence type="ECO:0000313" key="5">
    <source>
        <dbReference type="EMBL" id="MET3732147.1"/>
    </source>
</evidence>
<keyword evidence="5" id="KW-0378">Hydrolase</keyword>
<dbReference type="Gene3D" id="3.40.50.10790">
    <property type="entry name" value="S-adenosyl-l-methionine hydroxide adenosyltransferase, N-terminal"/>
    <property type="match status" value="1"/>
</dbReference>
<feature type="domain" description="S-adenosyl-l-methionine hydroxide adenosyltransferase N-terminal" evidence="3">
    <location>
        <begin position="4"/>
        <end position="146"/>
    </location>
</feature>
<comment type="similarity">
    <text evidence="2">Belongs to the SAM hydrolase / SAM-dependent halogenase family.</text>
</comment>
<dbReference type="Pfam" id="PF01887">
    <property type="entry name" value="SAM_HAT_N"/>
    <property type="match status" value="1"/>
</dbReference>
<dbReference type="Pfam" id="PF20257">
    <property type="entry name" value="SAM_HAT_C"/>
    <property type="match status" value="1"/>
</dbReference>
<dbReference type="SUPFAM" id="SSF102522">
    <property type="entry name" value="Bacterial fluorinating enzyme, N-terminal domain"/>
    <property type="match status" value="1"/>
</dbReference>
<evidence type="ECO:0000259" key="3">
    <source>
        <dbReference type="Pfam" id="PF01887"/>
    </source>
</evidence>
<name>A0ABV2LUA7_9FLAO</name>
<evidence type="ECO:0000259" key="4">
    <source>
        <dbReference type="Pfam" id="PF20257"/>
    </source>
</evidence>
<protein>
    <submittedName>
        <fullName evidence="5">S-adenosylmethionine hydrolase</fullName>
    </submittedName>
</protein>
<dbReference type="InterPro" id="IPR046469">
    <property type="entry name" value="SAM_HAT_N"/>
</dbReference>
<evidence type="ECO:0000256" key="2">
    <source>
        <dbReference type="ARBA" id="ARBA00024035"/>
    </source>
</evidence>
<dbReference type="EMBL" id="JBEPMO010000009">
    <property type="protein sequence ID" value="MET3732147.1"/>
    <property type="molecule type" value="Genomic_DNA"/>
</dbReference>
<dbReference type="SUPFAM" id="SSF101852">
    <property type="entry name" value="Bacterial fluorinating enzyme, C-terminal domain"/>
    <property type="match status" value="1"/>
</dbReference>
<dbReference type="InterPro" id="IPR002747">
    <property type="entry name" value="SAM_OH_AdoTrfase"/>
</dbReference>
<proteinExistence type="inferred from homology"/>
<keyword evidence="6" id="KW-1185">Reference proteome</keyword>
<dbReference type="PANTHER" id="PTHR35092">
    <property type="entry name" value="CHLORINASE MJ1651"/>
    <property type="match status" value="1"/>
</dbReference>